<dbReference type="AlphaFoldDB" id="A0A934T164"/>
<keyword evidence="3" id="KW-1185">Reference proteome</keyword>
<protein>
    <submittedName>
        <fullName evidence="2">Cupin domain-containing protein</fullName>
    </submittedName>
</protein>
<name>A0A934T164_9BURK</name>
<comment type="caution">
    <text evidence="2">The sequence shown here is derived from an EMBL/GenBank/DDBJ whole genome shotgun (WGS) entry which is preliminary data.</text>
</comment>
<evidence type="ECO:0000313" key="2">
    <source>
        <dbReference type="EMBL" id="MBK4736724.1"/>
    </source>
</evidence>
<dbReference type="Gene3D" id="2.60.120.10">
    <property type="entry name" value="Jelly Rolls"/>
    <property type="match status" value="1"/>
</dbReference>
<feature type="domain" description="Cupin type-2" evidence="1">
    <location>
        <begin position="44"/>
        <end position="95"/>
    </location>
</feature>
<dbReference type="PANTHER" id="PTHR36440:SF1">
    <property type="entry name" value="PUTATIVE (AFU_ORTHOLOGUE AFUA_8G07350)-RELATED"/>
    <property type="match status" value="1"/>
</dbReference>
<dbReference type="InterPro" id="IPR013096">
    <property type="entry name" value="Cupin_2"/>
</dbReference>
<dbReference type="SUPFAM" id="SSF51182">
    <property type="entry name" value="RmlC-like cupins"/>
    <property type="match status" value="1"/>
</dbReference>
<dbReference type="Pfam" id="PF07883">
    <property type="entry name" value="Cupin_2"/>
    <property type="match status" value="1"/>
</dbReference>
<evidence type="ECO:0000259" key="1">
    <source>
        <dbReference type="Pfam" id="PF07883"/>
    </source>
</evidence>
<organism evidence="2 3">
    <name type="scientific">Noviherbaspirillum pedocola</name>
    <dbReference type="NCBI Taxonomy" id="2801341"/>
    <lineage>
        <taxon>Bacteria</taxon>
        <taxon>Pseudomonadati</taxon>
        <taxon>Pseudomonadota</taxon>
        <taxon>Betaproteobacteria</taxon>
        <taxon>Burkholderiales</taxon>
        <taxon>Oxalobacteraceae</taxon>
        <taxon>Noviherbaspirillum</taxon>
    </lineage>
</organism>
<dbReference type="Proteomes" id="UP000622890">
    <property type="component" value="Unassembled WGS sequence"/>
</dbReference>
<dbReference type="InterPro" id="IPR011051">
    <property type="entry name" value="RmlC_Cupin_sf"/>
</dbReference>
<gene>
    <name evidence="2" type="ORF">JJB74_19025</name>
</gene>
<dbReference type="PANTHER" id="PTHR36440">
    <property type="entry name" value="PUTATIVE (AFU_ORTHOLOGUE AFUA_8G07350)-RELATED"/>
    <property type="match status" value="1"/>
</dbReference>
<dbReference type="RefSeq" id="WP_200594423.1">
    <property type="nucleotide sequence ID" value="NZ_JAEPBG010000008.1"/>
</dbReference>
<accession>A0A934T164</accession>
<reference evidence="2" key="1">
    <citation type="submission" date="2021-01" db="EMBL/GenBank/DDBJ databases">
        <title>Genome sequence of strain Noviherbaspirillum sp. DKR-6.</title>
        <authorList>
            <person name="Chaudhary D.K."/>
        </authorList>
    </citation>
    <scope>NUCLEOTIDE SEQUENCE</scope>
    <source>
        <strain evidence="2">DKR-6</strain>
    </source>
</reference>
<dbReference type="EMBL" id="JAEPBG010000008">
    <property type="protein sequence ID" value="MBK4736724.1"/>
    <property type="molecule type" value="Genomic_DNA"/>
</dbReference>
<proteinExistence type="predicted"/>
<sequence>MKPQAFVVMPDDHARAWNVVGERITVLAPNAATGSDEVFLQQGEEGSGPPPHSHAWDESFYVTRGCVDISYGDRTVRATPGAFVHLPAGTVHGFRFGPGGGEMISIAGREGNASRLFAAIDRDIPVGEPDVAKLIAIAGECGVCVAAAPDVSHPIQSAGAEAS</sequence>
<evidence type="ECO:0000313" key="3">
    <source>
        <dbReference type="Proteomes" id="UP000622890"/>
    </source>
</evidence>
<dbReference type="InterPro" id="IPR053146">
    <property type="entry name" value="QDO-like"/>
</dbReference>
<dbReference type="InterPro" id="IPR014710">
    <property type="entry name" value="RmlC-like_jellyroll"/>
</dbReference>